<dbReference type="InterPro" id="IPR036866">
    <property type="entry name" value="RibonucZ/Hydroxyglut_hydro"/>
</dbReference>
<sequence length="260" mass="29404">MRLYSIASGSSGNATYIEHENLRILVDAGISFKKLSNALLSENLSALHLTHVLVTHEHIDHIRGMETLFNNINVPIYTSFGTAKSMKYLENDKFADKVRIIEAFSPFSIGSLTITPIPLSHDAAEPLGFIFETKNIKLGYVTDTGYIREGLIEPLTNCDFYYFEANHDPVMLKNSNRPYPTIHRILTERGHLSNEDSAYYLSKMIGPRTKGVIMAHISDECNTIDKIRSTYQTVFKANQKSFDTLKVYYASQTPLEVIEL</sequence>
<dbReference type="PANTHER" id="PTHR47619:SF1">
    <property type="entry name" value="EXODEOXYRIBONUCLEASE WALJ"/>
    <property type="match status" value="1"/>
</dbReference>
<gene>
    <name evidence="2" type="ORF">N7548_02600</name>
</gene>
<evidence type="ECO:0000313" key="3">
    <source>
        <dbReference type="Proteomes" id="UP001177160"/>
    </source>
</evidence>
<reference evidence="2" key="1">
    <citation type="submission" date="2022-09" db="EMBL/GenBank/DDBJ databases">
        <title>Novel Mycoplasma species identified in domestic and wild animals.</title>
        <authorList>
            <person name="Volokhov D.V."/>
            <person name="Furtak V.A."/>
            <person name="Zagorodnyaya T.A."/>
        </authorList>
    </citation>
    <scope>NUCLEOTIDE SEQUENCE</scope>
    <source>
        <strain evidence="2">Oakley</strain>
    </source>
</reference>
<feature type="domain" description="Metallo-beta-lactamase" evidence="1">
    <location>
        <begin position="11"/>
        <end position="182"/>
    </location>
</feature>
<dbReference type="PANTHER" id="PTHR47619">
    <property type="entry name" value="METALLO-HYDROLASE YYCJ-RELATED"/>
    <property type="match status" value="1"/>
</dbReference>
<dbReference type="InterPro" id="IPR001279">
    <property type="entry name" value="Metallo-B-lactamas"/>
</dbReference>
<dbReference type="Pfam" id="PF12706">
    <property type="entry name" value="Lactamase_B_2"/>
    <property type="match status" value="1"/>
</dbReference>
<dbReference type="EMBL" id="JAOVQM010000002">
    <property type="protein sequence ID" value="MCV2231708.1"/>
    <property type="molecule type" value="Genomic_DNA"/>
</dbReference>
<dbReference type="RefSeq" id="WP_263607859.1">
    <property type="nucleotide sequence ID" value="NZ_JAOVQM010000002.1"/>
</dbReference>
<dbReference type="SUPFAM" id="SSF56281">
    <property type="entry name" value="Metallo-hydrolase/oxidoreductase"/>
    <property type="match status" value="1"/>
</dbReference>
<organism evidence="2 3">
    <name type="scientific">Paracholeplasma manati</name>
    <dbReference type="NCBI Taxonomy" id="591373"/>
    <lineage>
        <taxon>Bacteria</taxon>
        <taxon>Bacillati</taxon>
        <taxon>Mycoplasmatota</taxon>
        <taxon>Mollicutes</taxon>
        <taxon>Acholeplasmatales</taxon>
        <taxon>Acholeplasmataceae</taxon>
        <taxon>Paracholeplasma</taxon>
    </lineage>
</organism>
<proteinExistence type="predicted"/>
<comment type="caution">
    <text evidence="2">The sequence shown here is derived from an EMBL/GenBank/DDBJ whole genome shotgun (WGS) entry which is preliminary data.</text>
</comment>
<keyword evidence="3" id="KW-1185">Reference proteome</keyword>
<name>A0ABT2YBK0_9MOLU</name>
<evidence type="ECO:0000313" key="2">
    <source>
        <dbReference type="EMBL" id="MCV2231708.1"/>
    </source>
</evidence>
<protein>
    <submittedName>
        <fullName evidence="2">MBL fold metallo-hydrolase</fullName>
    </submittedName>
</protein>
<dbReference type="InterPro" id="IPR052533">
    <property type="entry name" value="WalJ/YycJ-like"/>
</dbReference>
<dbReference type="Proteomes" id="UP001177160">
    <property type="component" value="Unassembled WGS sequence"/>
</dbReference>
<dbReference type="Gene3D" id="3.60.15.10">
    <property type="entry name" value="Ribonuclease Z/Hydroxyacylglutathione hydrolase-like"/>
    <property type="match status" value="1"/>
</dbReference>
<accession>A0ABT2YBK0</accession>
<evidence type="ECO:0000259" key="1">
    <source>
        <dbReference type="SMART" id="SM00849"/>
    </source>
</evidence>
<dbReference type="SMART" id="SM00849">
    <property type="entry name" value="Lactamase_B"/>
    <property type="match status" value="1"/>
</dbReference>